<dbReference type="EMBL" id="JYDT01000018">
    <property type="protein sequence ID" value="KRY90771.1"/>
    <property type="molecule type" value="Genomic_DNA"/>
</dbReference>
<comment type="caution">
    <text evidence="1">The sequence shown here is derived from an EMBL/GenBank/DDBJ whole genome shotgun (WGS) entry which is preliminary data.</text>
</comment>
<organism evidence="1 2">
    <name type="scientific">Trichinella pseudospiralis</name>
    <name type="common">Parasitic roundworm</name>
    <dbReference type="NCBI Taxonomy" id="6337"/>
    <lineage>
        <taxon>Eukaryota</taxon>
        <taxon>Metazoa</taxon>
        <taxon>Ecdysozoa</taxon>
        <taxon>Nematoda</taxon>
        <taxon>Enoplea</taxon>
        <taxon>Dorylaimia</taxon>
        <taxon>Trichinellida</taxon>
        <taxon>Trichinellidae</taxon>
        <taxon>Trichinella</taxon>
    </lineage>
</organism>
<protein>
    <submittedName>
        <fullName evidence="1">Uncharacterized protein</fullName>
    </submittedName>
</protein>
<keyword evidence="2" id="KW-1185">Reference proteome</keyword>
<evidence type="ECO:0000313" key="2">
    <source>
        <dbReference type="Proteomes" id="UP000054995"/>
    </source>
</evidence>
<gene>
    <name evidence="1" type="ORF">T4D_6446</name>
</gene>
<dbReference type="Proteomes" id="UP000054995">
    <property type="component" value="Unassembled WGS sequence"/>
</dbReference>
<evidence type="ECO:0000313" key="1">
    <source>
        <dbReference type="EMBL" id="KRY90771.1"/>
    </source>
</evidence>
<accession>A0A0V1FZR3</accession>
<proteinExistence type="predicted"/>
<name>A0A0V1FZR3_TRIPS</name>
<sequence>MHILQSVETVLLLGTSRNIGYFTNFPYNEHIYWLEYSIAYLYIICKTYQKIILNRHCPSNSVVYRFNKGYLPRRIWALGREQILPTLPGLNSILSDTSWSGFHLCKPFNTDMLTTA</sequence>
<dbReference type="OrthoDB" id="10389180at2759"/>
<reference evidence="1 2" key="1">
    <citation type="submission" date="2015-01" db="EMBL/GenBank/DDBJ databases">
        <title>Evolution of Trichinella species and genotypes.</title>
        <authorList>
            <person name="Korhonen P.K."/>
            <person name="Edoardo P."/>
            <person name="Giuseppe L.R."/>
            <person name="Gasser R.B."/>
        </authorList>
    </citation>
    <scope>NUCLEOTIDE SEQUENCE [LARGE SCALE GENOMIC DNA]</scope>
    <source>
        <strain evidence="1">ISS470</strain>
    </source>
</reference>
<dbReference type="AlphaFoldDB" id="A0A0V1FZR3"/>